<evidence type="ECO:0000313" key="3">
    <source>
        <dbReference type="Proteomes" id="UP001432322"/>
    </source>
</evidence>
<accession>A0AAV5VJG9</accession>
<dbReference type="AlphaFoldDB" id="A0AAV5VJG9"/>
<evidence type="ECO:0000313" key="2">
    <source>
        <dbReference type="EMBL" id="GMT18569.1"/>
    </source>
</evidence>
<proteinExistence type="predicted"/>
<gene>
    <name evidence="2" type="ORF">PFISCL1PPCAC_9866</name>
</gene>
<reference evidence="2" key="1">
    <citation type="submission" date="2023-10" db="EMBL/GenBank/DDBJ databases">
        <title>Genome assembly of Pristionchus species.</title>
        <authorList>
            <person name="Yoshida K."/>
            <person name="Sommer R.J."/>
        </authorList>
    </citation>
    <scope>NUCLEOTIDE SEQUENCE</scope>
    <source>
        <strain evidence="2">RS5133</strain>
    </source>
</reference>
<sequence>MMRRIDGSSEGFGSHGPVPAIAASSESCSIVHSESARSQSESNSLGTVLATMALLAVQLFLMGRTRDGIEQLVAQTALEAELVPLVAAGAHLLRRVHGLAALGTLGMLDGLERHTVKD</sequence>
<feature type="non-terminal residue" evidence="2">
    <location>
        <position position="118"/>
    </location>
</feature>
<organism evidence="2 3">
    <name type="scientific">Pristionchus fissidentatus</name>
    <dbReference type="NCBI Taxonomy" id="1538716"/>
    <lineage>
        <taxon>Eukaryota</taxon>
        <taxon>Metazoa</taxon>
        <taxon>Ecdysozoa</taxon>
        <taxon>Nematoda</taxon>
        <taxon>Chromadorea</taxon>
        <taxon>Rhabditida</taxon>
        <taxon>Rhabditina</taxon>
        <taxon>Diplogasteromorpha</taxon>
        <taxon>Diplogasteroidea</taxon>
        <taxon>Neodiplogasteridae</taxon>
        <taxon>Pristionchus</taxon>
    </lineage>
</organism>
<feature type="region of interest" description="Disordered" evidence="1">
    <location>
        <begin position="1"/>
        <end position="20"/>
    </location>
</feature>
<name>A0AAV5VJG9_9BILA</name>
<dbReference type="Proteomes" id="UP001432322">
    <property type="component" value="Unassembled WGS sequence"/>
</dbReference>
<comment type="caution">
    <text evidence="2">The sequence shown here is derived from an EMBL/GenBank/DDBJ whole genome shotgun (WGS) entry which is preliminary data.</text>
</comment>
<keyword evidence="3" id="KW-1185">Reference proteome</keyword>
<evidence type="ECO:0000256" key="1">
    <source>
        <dbReference type="SAM" id="MobiDB-lite"/>
    </source>
</evidence>
<dbReference type="EMBL" id="BTSY01000003">
    <property type="protein sequence ID" value="GMT18569.1"/>
    <property type="molecule type" value="Genomic_DNA"/>
</dbReference>
<protein>
    <submittedName>
        <fullName evidence="2">Uncharacterized protein</fullName>
    </submittedName>
</protein>